<evidence type="ECO:0000256" key="1">
    <source>
        <dbReference type="ARBA" id="ARBA00022614"/>
    </source>
</evidence>
<dbReference type="PANTHER" id="PTHR48051">
    <property type="match status" value="1"/>
</dbReference>
<sequence>MNTLSELSAGKLKGAKRLQLVEEITEFPSEIFTLADTLEVLDLSNNNLSDLPAEFACLHRLKRVFLSFNQFKHIPEVLAKCPALIMVAFKGNQISEFALNSLPKHIEWLILTDNTLSELPEDFGNYTQLKKLALAGNNLKHLPTSMANCTNLELVRLSANNLIKLDDWLLELPKLAWLAFAGNEFNKAQCLTKSTLKNTPLKNFQLKKVIGQGASGVIHLAKAEHNNVAVKLFKGSITSDGYPLDEVNCCLQAAKHTNLINVLSYIEQSTQLGLVMELIDTNYTNLGLPPSLQTCTRDTFNDGCNYPIEAVYKIAKQMANTLAHLHDNHVSHGDIYAHNTMINDQYDVLFGDFGAATNLAMLRIYQQQQIQLIEVRAFGCLIEDLLSTVSTADKQNELFNKMSDIATRAINTAIASRPNFKALIALLNDLV</sequence>
<dbReference type="InterPro" id="IPR001611">
    <property type="entry name" value="Leu-rich_rpt"/>
</dbReference>
<dbReference type="InterPro" id="IPR050216">
    <property type="entry name" value="LRR_domain-containing"/>
</dbReference>
<dbReference type="SUPFAM" id="SSF56112">
    <property type="entry name" value="Protein kinase-like (PK-like)"/>
    <property type="match status" value="1"/>
</dbReference>
<keyword evidence="1" id="KW-0433">Leucine-rich repeat</keyword>
<dbReference type="PROSITE" id="PS50011">
    <property type="entry name" value="PROTEIN_KINASE_DOM"/>
    <property type="match status" value="1"/>
</dbReference>
<accession>A0A510XT35</accession>
<dbReference type="OrthoDB" id="8532199at2"/>
<keyword evidence="2" id="KW-0677">Repeat</keyword>
<dbReference type="GO" id="GO:0005737">
    <property type="term" value="C:cytoplasm"/>
    <property type="evidence" value="ECO:0007669"/>
    <property type="project" value="TreeGrafter"/>
</dbReference>
<dbReference type="Gene3D" id="3.80.10.10">
    <property type="entry name" value="Ribonuclease Inhibitor"/>
    <property type="match status" value="2"/>
</dbReference>
<dbReference type="SMART" id="SM00369">
    <property type="entry name" value="LRR_TYP"/>
    <property type="match status" value="4"/>
</dbReference>
<reference evidence="5 6" key="1">
    <citation type="submission" date="2019-07" db="EMBL/GenBank/DDBJ databases">
        <title>Whole genome shotgun sequence of Pseudoalteromonas espejiana NBRC 102222.</title>
        <authorList>
            <person name="Hosoyama A."/>
            <person name="Uohara A."/>
            <person name="Ohji S."/>
            <person name="Ichikawa N."/>
        </authorList>
    </citation>
    <scope>NUCLEOTIDE SEQUENCE [LARGE SCALE GENOMIC DNA]</scope>
    <source>
        <strain evidence="5 6">NBRC 102222</strain>
    </source>
</reference>
<gene>
    <name evidence="5" type="ORF">PES01_10250</name>
</gene>
<organism evidence="5 6">
    <name type="scientific">Pseudoalteromonas espejiana</name>
    <dbReference type="NCBI Taxonomy" id="28107"/>
    <lineage>
        <taxon>Bacteria</taxon>
        <taxon>Pseudomonadati</taxon>
        <taxon>Pseudomonadota</taxon>
        <taxon>Gammaproteobacteria</taxon>
        <taxon>Alteromonadales</taxon>
        <taxon>Pseudoalteromonadaceae</taxon>
        <taxon>Pseudoalteromonas</taxon>
    </lineage>
</organism>
<feature type="binding site" evidence="3">
    <location>
        <position position="231"/>
    </location>
    <ligand>
        <name>ATP</name>
        <dbReference type="ChEBI" id="CHEBI:30616"/>
    </ligand>
</feature>
<dbReference type="InterPro" id="IPR011009">
    <property type="entry name" value="Kinase-like_dom_sf"/>
</dbReference>
<dbReference type="PROSITE" id="PS00107">
    <property type="entry name" value="PROTEIN_KINASE_ATP"/>
    <property type="match status" value="1"/>
</dbReference>
<dbReference type="InterPro" id="IPR003591">
    <property type="entry name" value="Leu-rich_rpt_typical-subtyp"/>
</dbReference>
<evidence type="ECO:0000259" key="4">
    <source>
        <dbReference type="PROSITE" id="PS50011"/>
    </source>
</evidence>
<dbReference type="EMBL" id="BJUM01000008">
    <property type="protein sequence ID" value="GEK54180.1"/>
    <property type="molecule type" value="Genomic_DNA"/>
</dbReference>
<dbReference type="InterPro" id="IPR017441">
    <property type="entry name" value="Protein_kinase_ATP_BS"/>
</dbReference>
<dbReference type="InterPro" id="IPR032675">
    <property type="entry name" value="LRR_dom_sf"/>
</dbReference>
<feature type="domain" description="Protein kinase" evidence="4">
    <location>
        <begin position="204"/>
        <end position="431"/>
    </location>
</feature>
<keyword evidence="3" id="KW-0067">ATP-binding</keyword>
<proteinExistence type="predicted"/>
<dbReference type="AlphaFoldDB" id="A0A510XT35"/>
<keyword evidence="3" id="KW-0547">Nucleotide-binding</keyword>
<dbReference type="RefSeq" id="WP_089347476.1">
    <property type="nucleotide sequence ID" value="NZ_BJUM01000008.1"/>
</dbReference>
<dbReference type="Pfam" id="PF13855">
    <property type="entry name" value="LRR_8"/>
    <property type="match status" value="1"/>
</dbReference>
<name>A0A510XT35_9GAMM</name>
<dbReference type="PROSITE" id="PS51450">
    <property type="entry name" value="LRR"/>
    <property type="match status" value="1"/>
</dbReference>
<comment type="caution">
    <text evidence="5">The sequence shown here is derived from an EMBL/GenBank/DDBJ whole genome shotgun (WGS) entry which is preliminary data.</text>
</comment>
<evidence type="ECO:0000313" key="6">
    <source>
        <dbReference type="Proteomes" id="UP000321419"/>
    </source>
</evidence>
<dbReference type="SUPFAM" id="SSF52058">
    <property type="entry name" value="L domain-like"/>
    <property type="match status" value="1"/>
</dbReference>
<dbReference type="GO" id="GO:0004672">
    <property type="term" value="F:protein kinase activity"/>
    <property type="evidence" value="ECO:0007669"/>
    <property type="project" value="InterPro"/>
</dbReference>
<keyword evidence="5" id="KW-0418">Kinase</keyword>
<keyword evidence="5" id="KW-0808">Transferase</keyword>
<dbReference type="InterPro" id="IPR000719">
    <property type="entry name" value="Prot_kinase_dom"/>
</dbReference>
<keyword evidence="6" id="KW-1185">Reference proteome</keyword>
<dbReference type="Gene3D" id="1.10.510.10">
    <property type="entry name" value="Transferase(Phosphotransferase) domain 1"/>
    <property type="match status" value="1"/>
</dbReference>
<evidence type="ECO:0000313" key="5">
    <source>
        <dbReference type="EMBL" id="GEK54180.1"/>
    </source>
</evidence>
<dbReference type="SMART" id="SM00364">
    <property type="entry name" value="LRR_BAC"/>
    <property type="match status" value="4"/>
</dbReference>
<dbReference type="Pfam" id="PF00069">
    <property type="entry name" value="Pkinase"/>
    <property type="match status" value="1"/>
</dbReference>
<protein>
    <submittedName>
        <fullName evidence="5">Protein kinase</fullName>
    </submittedName>
</protein>
<dbReference type="PANTHER" id="PTHR48051:SF1">
    <property type="entry name" value="RAS SUPPRESSOR PROTEIN 1"/>
    <property type="match status" value="1"/>
</dbReference>
<evidence type="ECO:0000256" key="2">
    <source>
        <dbReference type="ARBA" id="ARBA00022737"/>
    </source>
</evidence>
<dbReference type="GO" id="GO:0005524">
    <property type="term" value="F:ATP binding"/>
    <property type="evidence" value="ECO:0007669"/>
    <property type="project" value="UniProtKB-UniRule"/>
</dbReference>
<evidence type="ECO:0000256" key="3">
    <source>
        <dbReference type="PROSITE-ProRule" id="PRU10141"/>
    </source>
</evidence>
<dbReference type="Gene3D" id="3.30.200.20">
    <property type="entry name" value="Phosphorylase Kinase, domain 1"/>
    <property type="match status" value="1"/>
</dbReference>
<dbReference type="Proteomes" id="UP000321419">
    <property type="component" value="Unassembled WGS sequence"/>
</dbReference>